<dbReference type="Pfam" id="PF02653">
    <property type="entry name" value="BPD_transp_2"/>
    <property type="match status" value="1"/>
</dbReference>
<comment type="caution">
    <text evidence="10">The sequence shown here is derived from an EMBL/GenBank/DDBJ whole genome shotgun (WGS) entry which is preliminary data.</text>
</comment>
<evidence type="ECO:0000256" key="5">
    <source>
        <dbReference type="ARBA" id="ARBA00022970"/>
    </source>
</evidence>
<dbReference type="CDD" id="cd06582">
    <property type="entry name" value="TM_PBP1_LivH_like"/>
    <property type="match status" value="1"/>
</dbReference>
<feature type="transmembrane region" description="Helical" evidence="9">
    <location>
        <begin position="6"/>
        <end position="28"/>
    </location>
</feature>
<keyword evidence="3" id="KW-1003">Cell membrane</keyword>
<keyword evidence="6 9" id="KW-1133">Transmembrane helix</keyword>
<evidence type="ECO:0000256" key="8">
    <source>
        <dbReference type="ARBA" id="ARBA00037998"/>
    </source>
</evidence>
<dbReference type="PANTHER" id="PTHR11795">
    <property type="entry name" value="BRANCHED-CHAIN AMINO ACID TRANSPORT SYSTEM PERMEASE PROTEIN LIVH"/>
    <property type="match status" value="1"/>
</dbReference>
<evidence type="ECO:0000256" key="9">
    <source>
        <dbReference type="SAM" id="Phobius"/>
    </source>
</evidence>
<feature type="transmembrane region" description="Helical" evidence="9">
    <location>
        <begin position="136"/>
        <end position="159"/>
    </location>
</feature>
<feature type="transmembrane region" description="Helical" evidence="9">
    <location>
        <begin position="191"/>
        <end position="213"/>
    </location>
</feature>
<evidence type="ECO:0000313" key="10">
    <source>
        <dbReference type="EMBL" id="MET4577951.1"/>
    </source>
</evidence>
<dbReference type="RefSeq" id="WP_354444792.1">
    <property type="nucleotide sequence ID" value="NZ_JBEPSH010000006.1"/>
</dbReference>
<keyword evidence="7 9" id="KW-0472">Membrane</keyword>
<feature type="transmembrane region" description="Helical" evidence="9">
    <location>
        <begin position="225"/>
        <end position="249"/>
    </location>
</feature>
<feature type="transmembrane region" description="Helical" evidence="9">
    <location>
        <begin position="261"/>
        <end position="282"/>
    </location>
</feature>
<dbReference type="EMBL" id="JBEPSH010000006">
    <property type="protein sequence ID" value="MET4577951.1"/>
    <property type="molecule type" value="Genomic_DNA"/>
</dbReference>
<evidence type="ECO:0000256" key="3">
    <source>
        <dbReference type="ARBA" id="ARBA00022475"/>
    </source>
</evidence>
<comment type="subcellular location">
    <subcellularLocation>
        <location evidence="1">Cell membrane</location>
        <topology evidence="1">Multi-pass membrane protein</topology>
    </subcellularLocation>
</comment>
<evidence type="ECO:0000256" key="1">
    <source>
        <dbReference type="ARBA" id="ARBA00004651"/>
    </source>
</evidence>
<dbReference type="Proteomes" id="UP001549320">
    <property type="component" value="Unassembled WGS sequence"/>
</dbReference>
<name>A0ABV2QA94_9BURK</name>
<gene>
    <name evidence="10" type="ORF">ABIE13_003067</name>
</gene>
<sequence length="290" mass="31388">MSYFLNLLMSGLVIGSLYGLIAMGFAMVYRATGMVNFAVGEVMMMTAYISYNLAQVPGLGFMGVFLAMLPISMLLGWAIERVFIRPMLGEPMFSRVMVTIGLAVVIRSAVILIWGVEPQPYPRLLGDEVIRLGEMALYPSQIFSLCIMALLCLVMWAFFRHSRVGIAMRATSNNETTALLMGINVNRISGIAWALSSFFSAMAGLAFCLMFALEPEVSQMGLRGFPATILGGLDSVVGGAFGGLVIGVAENMAGGYLGRGLKEIAGFVLIIVVLMVKPYGLFGQREIERV</sequence>
<keyword evidence="4 9" id="KW-0812">Transmembrane</keyword>
<evidence type="ECO:0000256" key="7">
    <source>
        <dbReference type="ARBA" id="ARBA00023136"/>
    </source>
</evidence>
<comment type="similarity">
    <text evidence="8">Belongs to the binding-protein-dependent transport system permease family. LivHM subfamily.</text>
</comment>
<evidence type="ECO:0000256" key="4">
    <source>
        <dbReference type="ARBA" id="ARBA00022692"/>
    </source>
</evidence>
<accession>A0ABV2QA94</accession>
<keyword evidence="2" id="KW-0813">Transport</keyword>
<dbReference type="PANTHER" id="PTHR11795:SF451">
    <property type="entry name" value="ABC TRANSPORTER PERMEASE PROTEIN"/>
    <property type="match status" value="1"/>
</dbReference>
<organism evidence="10 11">
    <name type="scientific">Ottowia thiooxydans</name>
    <dbReference type="NCBI Taxonomy" id="219182"/>
    <lineage>
        <taxon>Bacteria</taxon>
        <taxon>Pseudomonadati</taxon>
        <taxon>Pseudomonadota</taxon>
        <taxon>Betaproteobacteria</taxon>
        <taxon>Burkholderiales</taxon>
        <taxon>Comamonadaceae</taxon>
        <taxon>Ottowia</taxon>
    </lineage>
</organism>
<reference evidence="10 11" key="1">
    <citation type="submission" date="2024-06" db="EMBL/GenBank/DDBJ databases">
        <title>Sorghum-associated microbial communities from plants grown in Nebraska, USA.</title>
        <authorList>
            <person name="Schachtman D."/>
        </authorList>
    </citation>
    <scope>NUCLEOTIDE SEQUENCE [LARGE SCALE GENOMIC DNA]</scope>
    <source>
        <strain evidence="10 11">2709</strain>
    </source>
</reference>
<feature type="transmembrane region" description="Helical" evidence="9">
    <location>
        <begin position="60"/>
        <end position="84"/>
    </location>
</feature>
<dbReference type="InterPro" id="IPR001851">
    <property type="entry name" value="ABC_transp_permease"/>
</dbReference>
<feature type="transmembrane region" description="Helical" evidence="9">
    <location>
        <begin position="96"/>
        <end position="116"/>
    </location>
</feature>
<keyword evidence="5" id="KW-0029">Amino-acid transport</keyword>
<dbReference type="InterPro" id="IPR052157">
    <property type="entry name" value="BCAA_transport_permease"/>
</dbReference>
<evidence type="ECO:0000313" key="11">
    <source>
        <dbReference type="Proteomes" id="UP001549320"/>
    </source>
</evidence>
<evidence type="ECO:0000256" key="2">
    <source>
        <dbReference type="ARBA" id="ARBA00022448"/>
    </source>
</evidence>
<proteinExistence type="inferred from homology"/>
<keyword evidence="11" id="KW-1185">Reference proteome</keyword>
<evidence type="ECO:0000256" key="6">
    <source>
        <dbReference type="ARBA" id="ARBA00022989"/>
    </source>
</evidence>
<protein>
    <submittedName>
        <fullName evidence="10">Branched-chain amino acid transport system permease protein</fullName>
    </submittedName>
</protein>